<protein>
    <recommendedName>
        <fullName evidence="4">Oligopeptide transport permease C-like N-terminal domain-containing protein</fullName>
    </recommendedName>
</protein>
<evidence type="ECO:0000256" key="2">
    <source>
        <dbReference type="ARBA" id="ARBA00022448"/>
    </source>
</evidence>
<feature type="transmembrane region" description="Helical" evidence="3">
    <location>
        <begin position="84"/>
        <end position="108"/>
    </location>
</feature>
<proteinExistence type="predicted"/>
<dbReference type="PANTHER" id="PTHR43386:SF1">
    <property type="entry name" value="D,D-DIPEPTIDE TRANSPORT SYSTEM PERMEASE PROTEIN DDPC-RELATED"/>
    <property type="match status" value="1"/>
</dbReference>
<comment type="subcellular location">
    <subcellularLocation>
        <location evidence="1">Cell membrane</location>
        <topology evidence="1">Multi-pass membrane protein</topology>
    </subcellularLocation>
</comment>
<dbReference type="InterPro" id="IPR050366">
    <property type="entry name" value="BP-dependent_transpt_permease"/>
</dbReference>
<organism evidence="5 6">
    <name type="scientific">Rhodococcus erythropolis</name>
    <name type="common">Arthrobacter picolinophilus</name>
    <dbReference type="NCBI Taxonomy" id="1833"/>
    <lineage>
        <taxon>Bacteria</taxon>
        <taxon>Bacillati</taxon>
        <taxon>Actinomycetota</taxon>
        <taxon>Actinomycetes</taxon>
        <taxon>Mycobacteriales</taxon>
        <taxon>Nocardiaceae</taxon>
        <taxon>Rhodococcus</taxon>
        <taxon>Rhodococcus erythropolis group</taxon>
    </lineage>
</organism>
<keyword evidence="3" id="KW-1133">Transmembrane helix</keyword>
<keyword evidence="3" id="KW-0812">Transmembrane</keyword>
<dbReference type="InterPro" id="IPR025966">
    <property type="entry name" value="OppC_N"/>
</dbReference>
<dbReference type="GO" id="GO:0005886">
    <property type="term" value="C:plasma membrane"/>
    <property type="evidence" value="ECO:0007669"/>
    <property type="project" value="UniProtKB-SubCell"/>
</dbReference>
<evidence type="ECO:0000313" key="5">
    <source>
        <dbReference type="EMBL" id="KAB2585944.1"/>
    </source>
</evidence>
<feature type="domain" description="Oligopeptide transport permease C-like N-terminal" evidence="4">
    <location>
        <begin position="24"/>
        <end position="54"/>
    </location>
</feature>
<keyword evidence="2" id="KW-0813">Transport</keyword>
<feature type="transmembrane region" description="Helical" evidence="3">
    <location>
        <begin position="20"/>
        <end position="44"/>
    </location>
</feature>
<evidence type="ECO:0000256" key="3">
    <source>
        <dbReference type="SAM" id="Phobius"/>
    </source>
</evidence>
<sequence>MMRRKLTEKLSRPGITFSRFPLSAWLSMAVLAIIVLACLFAPLITQYTPLEQAVGTAGPSADHWFGQDSLGRDLFSRLLYGGRWSLTIGLGSTFLALCAGALIGSVAATSRKGVD</sequence>
<name>A0A5N5EEU2_RHOER</name>
<dbReference type="Pfam" id="PF12911">
    <property type="entry name" value="OppC_N"/>
    <property type="match status" value="1"/>
</dbReference>
<reference evidence="5 6" key="1">
    <citation type="journal article" date="2017" name="Poromechanics V (2013)">
        <title>Genomic Characterization of the Arsenic-Tolerant Actinobacterium, &lt;i&gt;Rhodococcus erythropolis&lt;/i&gt; S43.</title>
        <authorList>
            <person name="Retamal-Morales G."/>
            <person name="Mehnert M."/>
            <person name="Schwabe R."/>
            <person name="Tischler D."/>
            <person name="Schloemann M."/>
            <person name="Levican G.J."/>
        </authorList>
    </citation>
    <scope>NUCLEOTIDE SEQUENCE [LARGE SCALE GENOMIC DNA]</scope>
    <source>
        <strain evidence="5 6">S43</strain>
    </source>
</reference>
<dbReference type="AlphaFoldDB" id="A0A5N5EEU2"/>
<dbReference type="PANTHER" id="PTHR43386">
    <property type="entry name" value="OLIGOPEPTIDE TRANSPORT SYSTEM PERMEASE PROTEIN APPC"/>
    <property type="match status" value="1"/>
</dbReference>
<feature type="non-terminal residue" evidence="5">
    <location>
        <position position="115"/>
    </location>
</feature>
<evidence type="ECO:0000313" key="6">
    <source>
        <dbReference type="Proteomes" id="UP000325576"/>
    </source>
</evidence>
<comment type="caution">
    <text evidence="5">The sequence shown here is derived from an EMBL/GenBank/DDBJ whole genome shotgun (WGS) entry which is preliminary data.</text>
</comment>
<evidence type="ECO:0000256" key="1">
    <source>
        <dbReference type="ARBA" id="ARBA00004651"/>
    </source>
</evidence>
<evidence type="ECO:0000259" key="4">
    <source>
        <dbReference type="Pfam" id="PF12911"/>
    </source>
</evidence>
<gene>
    <name evidence="5" type="ORF">BS297_07815</name>
</gene>
<accession>A0A5N5EEU2</accession>
<keyword evidence="3" id="KW-0472">Membrane</keyword>
<dbReference type="Proteomes" id="UP000325576">
    <property type="component" value="Unassembled WGS sequence"/>
</dbReference>
<dbReference type="EMBL" id="MRBO01000261">
    <property type="protein sequence ID" value="KAB2585944.1"/>
    <property type="molecule type" value="Genomic_DNA"/>
</dbReference>